<dbReference type="Gene3D" id="2.60.40.10">
    <property type="entry name" value="Immunoglobulins"/>
    <property type="match status" value="1"/>
</dbReference>
<gene>
    <name evidence="1" type="ORF">LPB301_06180</name>
</gene>
<dbReference type="Pfam" id="PF07610">
    <property type="entry name" value="DUF1573"/>
    <property type="match status" value="1"/>
</dbReference>
<dbReference type="RefSeq" id="WP_068359161.1">
    <property type="nucleotide sequence ID" value="NZ_CP019337.1"/>
</dbReference>
<evidence type="ECO:0008006" key="3">
    <source>
        <dbReference type="Google" id="ProtNLM"/>
    </source>
</evidence>
<sequence>MRKITILFAFVVSSSLYISCDKANPSAKINKENLEVAKSRDVAIKKGAASIAFENKEFDFGTVNEGEIVETVFKVTNSGKTDLIITDAKVTCGCTVPVWPKKPIKPGETENIQVRFNTSGKRNRQQKNITLITNTETGREILTLKGMVTPKVKS</sequence>
<name>A0A1B8U4J9_9FLAO</name>
<comment type="caution">
    <text evidence="1">The sequence shown here is derived from an EMBL/GenBank/DDBJ whole genome shotgun (WGS) entry which is preliminary data.</text>
</comment>
<keyword evidence="2" id="KW-1185">Reference proteome</keyword>
<accession>A0A1B8U4J9</accession>
<evidence type="ECO:0000313" key="1">
    <source>
        <dbReference type="EMBL" id="OBY66783.1"/>
    </source>
</evidence>
<proteinExistence type="predicted"/>
<evidence type="ECO:0000313" key="2">
    <source>
        <dbReference type="Proteomes" id="UP000092612"/>
    </source>
</evidence>
<dbReference type="EMBL" id="LSFL01000012">
    <property type="protein sequence ID" value="OBY66783.1"/>
    <property type="molecule type" value="Genomic_DNA"/>
</dbReference>
<dbReference type="InterPro" id="IPR011467">
    <property type="entry name" value="DUF1573"/>
</dbReference>
<dbReference type="OrthoDB" id="826619at2"/>
<dbReference type="InterPro" id="IPR013783">
    <property type="entry name" value="Ig-like_fold"/>
</dbReference>
<dbReference type="PANTHER" id="PTHR37833">
    <property type="entry name" value="LIPOPROTEIN-RELATED"/>
    <property type="match status" value="1"/>
</dbReference>
<dbReference type="PANTHER" id="PTHR37833:SF1">
    <property type="entry name" value="SIGNAL PEPTIDE PROTEIN"/>
    <property type="match status" value="1"/>
</dbReference>
<reference evidence="2" key="1">
    <citation type="submission" date="2016-02" db="EMBL/GenBank/DDBJ databases">
        <title>Paenibacillus sp. LPB0068, isolated from Crassostrea gigas.</title>
        <authorList>
            <person name="Shin S.-K."/>
            <person name="Yi H."/>
        </authorList>
    </citation>
    <scope>NUCLEOTIDE SEQUENCE [LARGE SCALE GENOMIC DNA]</scope>
    <source>
        <strain evidence="2">KCTC 23969</strain>
    </source>
</reference>
<dbReference type="STRING" id="996801.BW723_15110"/>
<protein>
    <recommendedName>
        <fullName evidence="3">DUF1573 domain-containing protein</fullName>
    </recommendedName>
</protein>
<organism evidence="1 2">
    <name type="scientific">Polaribacter reichenbachii</name>
    <dbReference type="NCBI Taxonomy" id="996801"/>
    <lineage>
        <taxon>Bacteria</taxon>
        <taxon>Pseudomonadati</taxon>
        <taxon>Bacteroidota</taxon>
        <taxon>Flavobacteriia</taxon>
        <taxon>Flavobacteriales</taxon>
        <taxon>Flavobacteriaceae</taxon>
    </lineage>
</organism>
<dbReference type="AlphaFoldDB" id="A0A1B8U4J9"/>
<dbReference type="KEGG" id="prn:BW723_15110"/>
<dbReference type="Proteomes" id="UP000092612">
    <property type="component" value="Unassembled WGS sequence"/>
</dbReference>